<dbReference type="Gene3D" id="3.30.450.20">
    <property type="entry name" value="PAS domain"/>
    <property type="match status" value="4"/>
</dbReference>
<dbReference type="InterPro" id="IPR001610">
    <property type="entry name" value="PAC"/>
</dbReference>
<feature type="domain" description="PAS" evidence="10">
    <location>
        <begin position="372"/>
        <end position="442"/>
    </location>
</feature>
<evidence type="ECO:0000313" key="12">
    <source>
        <dbReference type="EMBL" id="GAA4379610.1"/>
    </source>
</evidence>
<keyword evidence="4" id="KW-0808">Transferase</keyword>
<dbReference type="InterPro" id="IPR036890">
    <property type="entry name" value="HATPase_C_sf"/>
</dbReference>
<dbReference type="SUPFAM" id="SSF55785">
    <property type="entry name" value="PYP-like sensor domain (PAS domain)"/>
    <property type="match status" value="4"/>
</dbReference>
<dbReference type="Pfam" id="PF00512">
    <property type="entry name" value="HisKA"/>
    <property type="match status" value="1"/>
</dbReference>
<dbReference type="Proteomes" id="UP001500454">
    <property type="component" value="Unassembled WGS sequence"/>
</dbReference>
<dbReference type="InterPro" id="IPR005467">
    <property type="entry name" value="His_kinase_dom"/>
</dbReference>
<dbReference type="CDD" id="cd00082">
    <property type="entry name" value="HisKA"/>
    <property type="match status" value="1"/>
</dbReference>
<evidence type="ECO:0000256" key="2">
    <source>
        <dbReference type="ARBA" id="ARBA00012438"/>
    </source>
</evidence>
<dbReference type="Pfam" id="PF02518">
    <property type="entry name" value="HATPase_c"/>
    <property type="match status" value="1"/>
</dbReference>
<dbReference type="Gene3D" id="3.30.565.10">
    <property type="entry name" value="Histidine kinase-like ATPase, C-terminal domain"/>
    <property type="match status" value="1"/>
</dbReference>
<feature type="domain" description="Response regulatory" evidence="9">
    <location>
        <begin position="760"/>
        <end position="878"/>
    </location>
</feature>
<dbReference type="SMART" id="SM00387">
    <property type="entry name" value="HATPase_c"/>
    <property type="match status" value="1"/>
</dbReference>
<gene>
    <name evidence="12" type="ORF">GCM10023186_17180</name>
</gene>
<dbReference type="CDD" id="cd16922">
    <property type="entry name" value="HATPase_EvgS-ArcB-TorS-like"/>
    <property type="match status" value="1"/>
</dbReference>
<dbReference type="SUPFAM" id="SSF47384">
    <property type="entry name" value="Homodimeric domain of signal transducing histidine kinase"/>
    <property type="match status" value="1"/>
</dbReference>
<feature type="domain" description="Histidine kinase" evidence="8">
    <location>
        <begin position="514"/>
        <end position="738"/>
    </location>
</feature>
<dbReference type="PROSITE" id="PS50110">
    <property type="entry name" value="RESPONSE_REGULATORY"/>
    <property type="match status" value="1"/>
</dbReference>
<feature type="domain" description="PAC" evidence="11">
    <location>
        <begin position="320"/>
        <end position="371"/>
    </location>
</feature>
<dbReference type="SUPFAM" id="SSF55874">
    <property type="entry name" value="ATPase domain of HSP90 chaperone/DNA topoisomerase II/histidine kinase"/>
    <property type="match status" value="1"/>
</dbReference>
<feature type="modified residue" description="4-aspartylphosphate" evidence="6">
    <location>
        <position position="809"/>
    </location>
</feature>
<comment type="caution">
    <text evidence="12">The sequence shown here is derived from an EMBL/GenBank/DDBJ whole genome shotgun (WGS) entry which is preliminary data.</text>
</comment>
<dbReference type="InterPro" id="IPR003594">
    <property type="entry name" value="HATPase_dom"/>
</dbReference>
<keyword evidence="3 6" id="KW-0597">Phosphoprotein</keyword>
<dbReference type="SMART" id="SM00388">
    <property type="entry name" value="HisKA"/>
    <property type="match status" value="1"/>
</dbReference>
<dbReference type="InterPro" id="IPR004358">
    <property type="entry name" value="Sig_transdc_His_kin-like_C"/>
</dbReference>
<feature type="domain" description="PAC" evidence="11">
    <location>
        <begin position="187"/>
        <end position="239"/>
    </location>
</feature>
<dbReference type="PROSITE" id="PS50112">
    <property type="entry name" value="PAS"/>
    <property type="match status" value="2"/>
</dbReference>
<dbReference type="Gene3D" id="1.10.287.130">
    <property type="match status" value="1"/>
</dbReference>
<evidence type="ECO:0000259" key="11">
    <source>
        <dbReference type="PROSITE" id="PS50113"/>
    </source>
</evidence>
<dbReference type="InterPro" id="IPR000014">
    <property type="entry name" value="PAS"/>
</dbReference>
<proteinExistence type="predicted"/>
<protein>
    <recommendedName>
        <fullName evidence="2">histidine kinase</fullName>
        <ecNumber evidence="2">2.7.13.3</ecNumber>
    </recommendedName>
</protein>
<dbReference type="InterPro" id="IPR001789">
    <property type="entry name" value="Sig_transdc_resp-reg_receiver"/>
</dbReference>
<comment type="catalytic activity">
    <reaction evidence="1">
        <text>ATP + protein L-histidine = ADP + protein N-phospho-L-histidine.</text>
        <dbReference type="EC" id="2.7.13.3"/>
    </reaction>
</comment>
<evidence type="ECO:0000259" key="10">
    <source>
        <dbReference type="PROSITE" id="PS50112"/>
    </source>
</evidence>
<dbReference type="Pfam" id="PF00072">
    <property type="entry name" value="Response_reg"/>
    <property type="match status" value="1"/>
</dbReference>
<accession>A0ABP8IY37</accession>
<dbReference type="PRINTS" id="PR00344">
    <property type="entry name" value="BCTRLSENSOR"/>
</dbReference>
<sequence>MDAAGCVQFLNESYCRLWGLAEGAAYWTGQPADRLRAVVQTMVAESEAFRRRTESWRADGEPDPRYPVALADGRWLELDFVPLQVPAAGLLVYVRDVTERHRAEAKLAEQRRFYESVLNEIPSQIAVFRPDGRYLFLNAQAVPDAGARAALLDQFVDAYVAHQGWQADIAAARRAHFRRAVAELRPQSWQETTPENDGPPRHYLRHYQPVRDAAGALQYVIGYGTDITARVAAEEAVQASEARLREQQQFMQQLLDTTRSVVYVRDPDGDILFANPAMRELQTQMGATEELPEPLQDQRLQELASYAALDARVLATGQTLDAEDLLTMPDGSARWFYTVKSPLPRCGASPHVLGVSTDITALKQAQITLMGSEKRYRDLMQYAQALICTYDLQGTVLSANPALSRLLDRPETELLGCSVSQFMLPEDQPHFDAYLAQMAREGEAQGVLRVRPSGSAQVHHLLYHNFVMREHGQAPYIISHAHDITNRVLAEQQMKQAKEAAEAAAQARENFLANMSHEIRTPLNGVLGIAAQLGKTPLDARQQELLQVVQASGRHLLGVLNDVLDMAKISSGKLELVSESFDVCEMLYEAARPLFAQAQEKGIEVEAIRLHESCPNSWVVGDAHRLRQVILNLFSNAIKFTPPGGRITAGGYQVAETADTITVEFRFSDTGVGIPADKLAHIFDSFAQAQADTARRFGGTGLGLSISRALIEQMGGSLTVESTEGKGSTFAFAITLPRAAQAQAAVAASAAVGVGLQGMRLLLVEDNETNRLLARMILEDWGVELDEAEDGEQGVALAAAADYDAILMDIQMPGLNGLQATAAIRALPDQRRASVPIVALTANAFESDTQQYLAAGMQACVAKPFDENELFQTLDRVLSIKRQTS</sequence>
<evidence type="ECO:0000256" key="5">
    <source>
        <dbReference type="ARBA" id="ARBA00022777"/>
    </source>
</evidence>
<dbReference type="SMART" id="SM00086">
    <property type="entry name" value="PAC"/>
    <property type="match status" value="3"/>
</dbReference>
<dbReference type="PROSITE" id="PS50113">
    <property type="entry name" value="PAC"/>
    <property type="match status" value="2"/>
</dbReference>
<dbReference type="PROSITE" id="PS50109">
    <property type="entry name" value="HIS_KIN"/>
    <property type="match status" value="1"/>
</dbReference>
<evidence type="ECO:0000256" key="3">
    <source>
        <dbReference type="ARBA" id="ARBA00022553"/>
    </source>
</evidence>
<dbReference type="NCBIfam" id="TIGR00229">
    <property type="entry name" value="sensory_box"/>
    <property type="match status" value="1"/>
</dbReference>
<dbReference type="InterPro" id="IPR000700">
    <property type="entry name" value="PAS-assoc_C"/>
</dbReference>
<evidence type="ECO:0000256" key="6">
    <source>
        <dbReference type="PROSITE-ProRule" id="PRU00169"/>
    </source>
</evidence>
<dbReference type="Pfam" id="PF08448">
    <property type="entry name" value="PAS_4"/>
    <property type="match status" value="3"/>
</dbReference>
<dbReference type="EC" id="2.7.13.3" evidence="2"/>
<dbReference type="SMART" id="SM00091">
    <property type="entry name" value="PAS"/>
    <property type="match status" value="2"/>
</dbReference>
<dbReference type="InterPro" id="IPR013656">
    <property type="entry name" value="PAS_4"/>
</dbReference>
<evidence type="ECO:0000313" key="13">
    <source>
        <dbReference type="Proteomes" id="UP001500454"/>
    </source>
</evidence>
<evidence type="ECO:0000256" key="4">
    <source>
        <dbReference type="ARBA" id="ARBA00022679"/>
    </source>
</evidence>
<dbReference type="InterPro" id="IPR036097">
    <property type="entry name" value="HisK_dim/P_sf"/>
</dbReference>
<feature type="domain" description="PAS" evidence="10">
    <location>
        <begin position="247"/>
        <end position="281"/>
    </location>
</feature>
<dbReference type="InterPro" id="IPR003661">
    <property type="entry name" value="HisK_dim/P_dom"/>
</dbReference>
<keyword evidence="7" id="KW-0175">Coiled coil</keyword>
<dbReference type="CDD" id="cd00130">
    <property type="entry name" value="PAS"/>
    <property type="match status" value="1"/>
</dbReference>
<dbReference type="EMBL" id="BAABHA010000003">
    <property type="protein sequence ID" value="GAA4379610.1"/>
    <property type="molecule type" value="Genomic_DNA"/>
</dbReference>
<dbReference type="SUPFAM" id="SSF52172">
    <property type="entry name" value="CheY-like"/>
    <property type="match status" value="1"/>
</dbReference>
<feature type="coiled-coil region" evidence="7">
    <location>
        <begin position="487"/>
        <end position="514"/>
    </location>
</feature>
<reference evidence="13" key="1">
    <citation type="journal article" date="2019" name="Int. J. Syst. Evol. Microbiol.">
        <title>The Global Catalogue of Microorganisms (GCM) 10K type strain sequencing project: providing services to taxonomists for standard genome sequencing and annotation.</title>
        <authorList>
            <consortium name="The Broad Institute Genomics Platform"/>
            <consortium name="The Broad Institute Genome Sequencing Center for Infectious Disease"/>
            <person name="Wu L."/>
            <person name="Ma J."/>
        </authorList>
    </citation>
    <scope>NUCLEOTIDE SEQUENCE [LARGE SCALE GENOMIC DNA]</scope>
    <source>
        <strain evidence="13">JCM 17924</strain>
    </source>
</reference>
<organism evidence="12 13">
    <name type="scientific">Hymenobacter koreensis</name>
    <dbReference type="NCBI Taxonomy" id="1084523"/>
    <lineage>
        <taxon>Bacteria</taxon>
        <taxon>Pseudomonadati</taxon>
        <taxon>Bacteroidota</taxon>
        <taxon>Cytophagia</taxon>
        <taxon>Cytophagales</taxon>
        <taxon>Hymenobacteraceae</taxon>
        <taxon>Hymenobacter</taxon>
    </lineage>
</organism>
<dbReference type="PANTHER" id="PTHR43047">
    <property type="entry name" value="TWO-COMPONENT HISTIDINE PROTEIN KINASE"/>
    <property type="match status" value="1"/>
</dbReference>
<evidence type="ECO:0000259" key="9">
    <source>
        <dbReference type="PROSITE" id="PS50110"/>
    </source>
</evidence>
<evidence type="ECO:0000256" key="7">
    <source>
        <dbReference type="SAM" id="Coils"/>
    </source>
</evidence>
<dbReference type="SMART" id="SM00448">
    <property type="entry name" value="REC"/>
    <property type="match status" value="1"/>
</dbReference>
<dbReference type="InterPro" id="IPR011006">
    <property type="entry name" value="CheY-like_superfamily"/>
</dbReference>
<dbReference type="Gene3D" id="3.40.50.2300">
    <property type="match status" value="1"/>
</dbReference>
<evidence type="ECO:0000256" key="1">
    <source>
        <dbReference type="ARBA" id="ARBA00000085"/>
    </source>
</evidence>
<dbReference type="CDD" id="cd17546">
    <property type="entry name" value="REC_hyHK_CKI1_RcsC-like"/>
    <property type="match status" value="1"/>
</dbReference>
<name>A0ABP8IY37_9BACT</name>
<dbReference type="InterPro" id="IPR035965">
    <property type="entry name" value="PAS-like_dom_sf"/>
</dbReference>
<evidence type="ECO:0000259" key="8">
    <source>
        <dbReference type="PROSITE" id="PS50109"/>
    </source>
</evidence>
<keyword evidence="13" id="KW-1185">Reference proteome</keyword>
<keyword evidence="5" id="KW-0418">Kinase</keyword>